<comment type="caution">
    <text evidence="1">The sequence shown here is derived from an EMBL/GenBank/DDBJ whole genome shotgun (WGS) entry which is preliminary data.</text>
</comment>
<dbReference type="Proteomes" id="UP000772434">
    <property type="component" value="Unassembled WGS sequence"/>
</dbReference>
<dbReference type="OrthoDB" id="3256444at2759"/>
<sequence>FVNEITTLRHHLGLKHEFVYKKWCKENDFTSILQKDVLARKALKAAATSQSTIDDHASPLPPKAHIIPYSDDLFEEAAIEWLIETDQPIASLEHPKFRNMINVAARATNGVKIPNRKATRRSIINLFKPRSMVGCTY</sequence>
<name>A0A9P5U569_9AGAR</name>
<evidence type="ECO:0000313" key="1">
    <source>
        <dbReference type="EMBL" id="KAF9066364.1"/>
    </source>
</evidence>
<proteinExistence type="predicted"/>
<protein>
    <submittedName>
        <fullName evidence="1">Uncharacterized protein</fullName>
    </submittedName>
</protein>
<dbReference type="EMBL" id="JADNRY010000088">
    <property type="protein sequence ID" value="KAF9066364.1"/>
    <property type="molecule type" value="Genomic_DNA"/>
</dbReference>
<gene>
    <name evidence="1" type="ORF">BDP27DRAFT_1227561</name>
</gene>
<organism evidence="1 2">
    <name type="scientific">Rhodocollybia butyracea</name>
    <dbReference type="NCBI Taxonomy" id="206335"/>
    <lineage>
        <taxon>Eukaryota</taxon>
        <taxon>Fungi</taxon>
        <taxon>Dikarya</taxon>
        <taxon>Basidiomycota</taxon>
        <taxon>Agaricomycotina</taxon>
        <taxon>Agaricomycetes</taxon>
        <taxon>Agaricomycetidae</taxon>
        <taxon>Agaricales</taxon>
        <taxon>Marasmiineae</taxon>
        <taxon>Omphalotaceae</taxon>
        <taxon>Rhodocollybia</taxon>
    </lineage>
</organism>
<keyword evidence="2" id="KW-1185">Reference proteome</keyword>
<evidence type="ECO:0000313" key="2">
    <source>
        <dbReference type="Proteomes" id="UP000772434"/>
    </source>
</evidence>
<dbReference type="AlphaFoldDB" id="A0A9P5U569"/>
<accession>A0A9P5U569</accession>
<reference evidence="1" key="1">
    <citation type="submission" date="2020-11" db="EMBL/GenBank/DDBJ databases">
        <authorList>
            <consortium name="DOE Joint Genome Institute"/>
            <person name="Ahrendt S."/>
            <person name="Riley R."/>
            <person name="Andreopoulos W."/>
            <person name="Labutti K."/>
            <person name="Pangilinan J."/>
            <person name="Ruiz-Duenas F.J."/>
            <person name="Barrasa J.M."/>
            <person name="Sanchez-Garcia M."/>
            <person name="Camarero S."/>
            <person name="Miyauchi S."/>
            <person name="Serrano A."/>
            <person name="Linde D."/>
            <person name="Babiker R."/>
            <person name="Drula E."/>
            <person name="Ayuso-Fernandez I."/>
            <person name="Pacheco R."/>
            <person name="Padilla G."/>
            <person name="Ferreira P."/>
            <person name="Barriuso J."/>
            <person name="Kellner H."/>
            <person name="Castanera R."/>
            <person name="Alfaro M."/>
            <person name="Ramirez L."/>
            <person name="Pisabarro A.G."/>
            <person name="Kuo A."/>
            <person name="Tritt A."/>
            <person name="Lipzen A."/>
            <person name="He G."/>
            <person name="Yan M."/>
            <person name="Ng V."/>
            <person name="Cullen D."/>
            <person name="Martin F."/>
            <person name="Rosso M.-N."/>
            <person name="Henrissat B."/>
            <person name="Hibbett D."/>
            <person name="Martinez A.T."/>
            <person name="Grigoriev I.V."/>
        </authorList>
    </citation>
    <scope>NUCLEOTIDE SEQUENCE</scope>
    <source>
        <strain evidence="1">AH 40177</strain>
    </source>
</reference>
<feature type="non-terminal residue" evidence="1">
    <location>
        <position position="137"/>
    </location>
</feature>